<evidence type="ECO:0000256" key="2">
    <source>
        <dbReference type="ARBA" id="ARBA00005262"/>
    </source>
</evidence>
<feature type="transmembrane region" description="Helical" evidence="7">
    <location>
        <begin position="247"/>
        <end position="265"/>
    </location>
</feature>
<evidence type="ECO:0000256" key="1">
    <source>
        <dbReference type="ARBA" id="ARBA00004651"/>
    </source>
</evidence>
<evidence type="ECO:0008006" key="10">
    <source>
        <dbReference type="Google" id="ProtNLM"/>
    </source>
</evidence>
<dbReference type="RefSeq" id="WP_281794717.1">
    <property type="nucleotide sequence ID" value="NZ_BSDR01000001.1"/>
</dbReference>
<gene>
    <name evidence="8" type="ORF">DAMNIGENAA_25650</name>
</gene>
<keyword evidence="6 7" id="KW-0472">Membrane</keyword>
<feature type="transmembrane region" description="Helical" evidence="7">
    <location>
        <begin position="20"/>
        <end position="39"/>
    </location>
</feature>
<dbReference type="PANTHER" id="PTHR43663:SF1">
    <property type="entry name" value="CHROMATE TRANSPORTER"/>
    <property type="match status" value="1"/>
</dbReference>
<feature type="transmembrane region" description="Helical" evidence="7">
    <location>
        <begin position="87"/>
        <end position="107"/>
    </location>
</feature>
<dbReference type="NCBIfam" id="TIGR00937">
    <property type="entry name" value="2A51"/>
    <property type="match status" value="1"/>
</dbReference>
<evidence type="ECO:0000256" key="4">
    <source>
        <dbReference type="ARBA" id="ARBA00022692"/>
    </source>
</evidence>
<keyword evidence="5 7" id="KW-1133">Transmembrane helix</keyword>
<proteinExistence type="inferred from homology"/>
<accession>A0A9W6FUK4</accession>
<evidence type="ECO:0000256" key="6">
    <source>
        <dbReference type="ARBA" id="ARBA00023136"/>
    </source>
</evidence>
<feature type="transmembrane region" description="Helical" evidence="7">
    <location>
        <begin position="119"/>
        <end position="143"/>
    </location>
</feature>
<dbReference type="InterPro" id="IPR003370">
    <property type="entry name" value="Chromate_transpt"/>
</dbReference>
<evidence type="ECO:0000313" key="9">
    <source>
        <dbReference type="Proteomes" id="UP001144372"/>
    </source>
</evidence>
<dbReference type="Proteomes" id="UP001144372">
    <property type="component" value="Unassembled WGS sequence"/>
</dbReference>
<evidence type="ECO:0000256" key="5">
    <source>
        <dbReference type="ARBA" id="ARBA00022989"/>
    </source>
</evidence>
<keyword evidence="4 7" id="KW-0812">Transmembrane</keyword>
<sequence>MNETRKQVAPSDVGRVKLWNIARTFLGIGLASFSLAALGEAKNWMTKKRRWFTDDEYMQGLGLSQLLPGAPTVNLSSYLGFRLRGLPGAAVATVCFLIPCFLLMLLLSHLYFRYGEMPVVSGLFHGLGALVVGLVFNTILNLWRSGVKTVFNWLMAAAGFAMVFWFKMGVIKILLITGVASIIMVLLTHRFPVLSHWIGSWNDLRRHLARSNVPTGDMKPRQVADDGAADYVSACSRVELPLHWSKVILLVFWLALILAVDLALIHLKPELMQMGSSFLRIGAVTFGSGYAMLPFIQNTVVSEFGWLTNQQFAVALALSLITPGPVTIISAFIGYKVAGIAGAALGMVNMYFPAWAMTTLVTAPYARAGQVVHVRQVIGGIVAAFIGTLVVVLIKISADTLVDIPTIVMAAGAFIVQRFVKVDTVWIVLGGALVSLAVFH</sequence>
<feature type="transmembrane region" description="Helical" evidence="7">
    <location>
        <begin position="149"/>
        <end position="166"/>
    </location>
</feature>
<feature type="transmembrane region" description="Helical" evidence="7">
    <location>
        <begin position="419"/>
        <end position="439"/>
    </location>
</feature>
<dbReference type="EMBL" id="BSDR01000001">
    <property type="protein sequence ID" value="GLI35132.1"/>
    <property type="molecule type" value="Genomic_DNA"/>
</dbReference>
<feature type="transmembrane region" description="Helical" evidence="7">
    <location>
        <begin position="340"/>
        <end position="365"/>
    </location>
</feature>
<dbReference type="GO" id="GO:0015109">
    <property type="term" value="F:chromate transmembrane transporter activity"/>
    <property type="evidence" value="ECO:0007669"/>
    <property type="project" value="InterPro"/>
</dbReference>
<evidence type="ECO:0000256" key="7">
    <source>
        <dbReference type="SAM" id="Phobius"/>
    </source>
</evidence>
<evidence type="ECO:0000256" key="3">
    <source>
        <dbReference type="ARBA" id="ARBA00022475"/>
    </source>
</evidence>
<feature type="transmembrane region" description="Helical" evidence="7">
    <location>
        <begin position="312"/>
        <end position="333"/>
    </location>
</feature>
<keyword evidence="9" id="KW-1185">Reference proteome</keyword>
<feature type="transmembrane region" description="Helical" evidence="7">
    <location>
        <begin position="173"/>
        <end position="191"/>
    </location>
</feature>
<comment type="subcellular location">
    <subcellularLocation>
        <location evidence="1">Cell membrane</location>
        <topology evidence="1">Multi-pass membrane protein</topology>
    </subcellularLocation>
</comment>
<dbReference type="PANTHER" id="PTHR43663">
    <property type="entry name" value="CHROMATE TRANSPORT PROTEIN-RELATED"/>
    <property type="match status" value="1"/>
</dbReference>
<dbReference type="InterPro" id="IPR014047">
    <property type="entry name" value="Chr_Tranpt_l_chain"/>
</dbReference>
<dbReference type="InterPro" id="IPR052518">
    <property type="entry name" value="CHR_Transporter"/>
</dbReference>
<organism evidence="8 9">
    <name type="scientific">Desulforhabdus amnigena</name>
    <dbReference type="NCBI Taxonomy" id="40218"/>
    <lineage>
        <taxon>Bacteria</taxon>
        <taxon>Pseudomonadati</taxon>
        <taxon>Thermodesulfobacteriota</taxon>
        <taxon>Syntrophobacteria</taxon>
        <taxon>Syntrophobacterales</taxon>
        <taxon>Syntrophobacteraceae</taxon>
        <taxon>Desulforhabdus</taxon>
    </lineage>
</organism>
<reference evidence="8" key="1">
    <citation type="submission" date="2022-12" db="EMBL/GenBank/DDBJ databases">
        <title>Reference genome sequencing for broad-spectrum identification of bacterial and archaeal isolates by mass spectrometry.</title>
        <authorList>
            <person name="Sekiguchi Y."/>
            <person name="Tourlousse D.M."/>
        </authorList>
    </citation>
    <scope>NUCLEOTIDE SEQUENCE</scope>
    <source>
        <strain evidence="8">ASRB1</strain>
    </source>
</reference>
<feature type="transmembrane region" description="Helical" evidence="7">
    <location>
        <begin position="277"/>
        <end position="296"/>
    </location>
</feature>
<dbReference type="GO" id="GO:0005886">
    <property type="term" value="C:plasma membrane"/>
    <property type="evidence" value="ECO:0007669"/>
    <property type="project" value="UniProtKB-SubCell"/>
</dbReference>
<feature type="transmembrane region" description="Helical" evidence="7">
    <location>
        <begin position="377"/>
        <end position="398"/>
    </location>
</feature>
<protein>
    <recommendedName>
        <fullName evidence="10">Chromate transporter</fullName>
    </recommendedName>
</protein>
<dbReference type="PIRSF" id="PIRSF004810">
    <property type="entry name" value="ChrA"/>
    <property type="match status" value="1"/>
</dbReference>
<evidence type="ECO:0000313" key="8">
    <source>
        <dbReference type="EMBL" id="GLI35132.1"/>
    </source>
</evidence>
<dbReference type="Pfam" id="PF02417">
    <property type="entry name" value="Chromate_transp"/>
    <property type="match status" value="2"/>
</dbReference>
<keyword evidence="3" id="KW-1003">Cell membrane</keyword>
<comment type="caution">
    <text evidence="8">The sequence shown here is derived from an EMBL/GenBank/DDBJ whole genome shotgun (WGS) entry which is preliminary data.</text>
</comment>
<comment type="similarity">
    <text evidence="2">Belongs to the chromate ion transporter (CHR) (TC 2.A.51) family.</text>
</comment>
<name>A0A9W6FUK4_9BACT</name>
<dbReference type="AlphaFoldDB" id="A0A9W6FUK4"/>